<dbReference type="InterPro" id="IPR029440">
    <property type="entry name" value="DRC1_C"/>
</dbReference>
<evidence type="ECO:0000256" key="1">
    <source>
        <dbReference type="ARBA" id="ARBA00009688"/>
    </source>
</evidence>
<evidence type="ECO:0000313" key="6">
    <source>
        <dbReference type="EMBL" id="KOF96220.1"/>
    </source>
</evidence>
<evidence type="ECO:0000256" key="3">
    <source>
        <dbReference type="SAM" id="Coils"/>
    </source>
</evidence>
<dbReference type="KEGG" id="obi:106884257"/>
<dbReference type="GO" id="GO:0005858">
    <property type="term" value="C:axonemal dynein complex"/>
    <property type="evidence" value="ECO:0007669"/>
    <property type="project" value="InterPro"/>
</dbReference>
<dbReference type="GO" id="GO:0003352">
    <property type="term" value="P:regulation of cilium movement"/>
    <property type="evidence" value="ECO:0007669"/>
    <property type="project" value="TreeGrafter"/>
</dbReference>
<dbReference type="OMA" id="LDFMMAR"/>
<reference evidence="6" key="1">
    <citation type="submission" date="2015-07" db="EMBL/GenBank/DDBJ databases">
        <title>MeaNS - Measles Nucleotide Surveillance Program.</title>
        <authorList>
            <person name="Tran T."/>
            <person name="Druce J."/>
        </authorList>
    </citation>
    <scope>NUCLEOTIDE SEQUENCE</scope>
    <source>
        <strain evidence="6">UCB-OBI-ISO-001</strain>
        <tissue evidence="6">Gonad</tissue>
    </source>
</reference>
<feature type="domain" description="Dynein regulatory complex protein 1 C-terminal" evidence="5">
    <location>
        <begin position="704"/>
        <end position="762"/>
    </location>
</feature>
<evidence type="ECO:0008006" key="7">
    <source>
        <dbReference type="Google" id="ProtNLM"/>
    </source>
</evidence>
<comment type="similarity">
    <text evidence="1">Belongs to the DRC1 family.</text>
</comment>
<dbReference type="InterPro" id="IPR039750">
    <property type="entry name" value="DRC1/DRC2"/>
</dbReference>
<dbReference type="Pfam" id="PF14775">
    <property type="entry name" value="NYD-SP28_assoc"/>
    <property type="match status" value="1"/>
</dbReference>
<dbReference type="EMBL" id="KQ416616">
    <property type="protein sequence ID" value="KOF96220.1"/>
    <property type="molecule type" value="Genomic_DNA"/>
</dbReference>
<proteinExistence type="inferred from homology"/>
<sequence length="795" mass="93888">MDSTAGGSTLYGMEKHNSEILPVYEPDVNSDDPEERILARRLRIERTIERTKKGDEVEPPPTDVKEEMSKAVQQIEMSRQRLKKLECDGSQLVTNIHTAGDSRESQRRIQYEESSRLRKERMEHEAKTSAERFEEINKKWEIAMQKDVPHSLFEALEEQKKACDVLLEEKNKLISDFQVELKKVDDNYVKDLKKQADDIDLLVERMEEQIKVQRKAFRDELDEIERVYLREREEIMKMHRQKWDKKMKKRRDKELEYLEISQKRIGEYEELIHQVRIQDAEEYQKVKLKLETEVQNLEQLLQRLRATCQLNQEKLEYNFQVLKKRDEENTIIKSKQKRKITRLQDVLNNIKSKLAKQEKHFKEENQQLTDDYKRLTEQFQDLEKRAKHFMAIDLKKFHDLWCLNEDICKDLLLNGVLSAQRVIYIQQLGLEWKEPNVSFTENKGPIKFGQINPSFSATQILSHVLLSKGNVDERLKSLKDRPVFQPMTSAAEIASADENKRTSKDERIVKIDAAKAKIFKQISPITVKSILELICDESDFLIELKLNTLLENLEKDERMLMKLDSVFSVLGVTTDNDILHLATFFRLSSDEFEDKEDELNDMESKVVDDSSSKCEKSFLEPEMSMHASEERPSDFDEFTESQISITTKRLNFNEPQLIHPNDVLKALRSFVEKHHSFEDRSKSKLTSFQLSKVEQRKDSCDSIYWKKYYYALSKDQERLWDALINGLEKYHQILQDRANLIEENSGLRQQNHELNILLHQYINAKVNDELQIPPTRVLQLNLNNSEVEPEQFVFH</sequence>
<feature type="coiled-coil region" evidence="3">
    <location>
        <begin position="119"/>
        <end position="241"/>
    </location>
</feature>
<dbReference type="PANTHER" id="PTHR21625">
    <property type="entry name" value="NYD-SP28 PROTEIN"/>
    <property type="match status" value="1"/>
</dbReference>
<dbReference type="GO" id="GO:0070286">
    <property type="term" value="P:axonemal dynein complex assembly"/>
    <property type="evidence" value="ECO:0007669"/>
    <property type="project" value="InterPro"/>
</dbReference>
<dbReference type="STRING" id="37653.A0A0L8I593"/>
<organism evidence="6">
    <name type="scientific">Octopus bimaculoides</name>
    <name type="common">California two-spotted octopus</name>
    <dbReference type="NCBI Taxonomy" id="37653"/>
    <lineage>
        <taxon>Eukaryota</taxon>
        <taxon>Metazoa</taxon>
        <taxon>Spiralia</taxon>
        <taxon>Lophotrochozoa</taxon>
        <taxon>Mollusca</taxon>
        <taxon>Cephalopoda</taxon>
        <taxon>Coleoidea</taxon>
        <taxon>Octopodiformes</taxon>
        <taxon>Octopoda</taxon>
        <taxon>Incirrata</taxon>
        <taxon>Octopodidae</taxon>
        <taxon>Octopus</taxon>
    </lineage>
</organism>
<evidence type="ECO:0000259" key="4">
    <source>
        <dbReference type="Pfam" id="PF14772"/>
    </source>
</evidence>
<dbReference type="OrthoDB" id="10260459at2759"/>
<gene>
    <name evidence="6" type="ORF">OCBIM_22036082mg</name>
</gene>
<dbReference type="GO" id="GO:0060285">
    <property type="term" value="P:cilium-dependent cell motility"/>
    <property type="evidence" value="ECO:0007669"/>
    <property type="project" value="TreeGrafter"/>
</dbReference>
<evidence type="ECO:0000259" key="5">
    <source>
        <dbReference type="Pfam" id="PF14775"/>
    </source>
</evidence>
<protein>
    <recommendedName>
        <fullName evidence="7">Dynein regulatory complex protein 1</fullName>
    </recommendedName>
</protein>
<dbReference type="Pfam" id="PF14772">
    <property type="entry name" value="NYD-SP28"/>
    <property type="match status" value="1"/>
</dbReference>
<accession>A0A0L8I593</accession>
<dbReference type="InterPro" id="IPR039505">
    <property type="entry name" value="DRC1/2_N"/>
</dbReference>
<name>A0A0L8I593_OCTBM</name>
<keyword evidence="2 3" id="KW-0175">Coiled coil</keyword>
<dbReference type="AlphaFoldDB" id="A0A0L8I593"/>
<evidence type="ECO:0000256" key="2">
    <source>
        <dbReference type="ARBA" id="ARBA00023054"/>
    </source>
</evidence>
<feature type="coiled-coil region" evidence="3">
    <location>
        <begin position="280"/>
        <end position="392"/>
    </location>
</feature>
<feature type="domain" description="Dynein regulatory complex protein 1/2 N-terminal" evidence="4">
    <location>
        <begin position="99"/>
        <end position="199"/>
    </location>
</feature>
<dbReference type="PANTHER" id="PTHR21625:SF1">
    <property type="entry name" value="DYNEIN REGULATORY COMPLEX PROTEIN 1"/>
    <property type="match status" value="1"/>
</dbReference>